<gene>
    <name evidence="1" type="ORF">OBRU01_04888</name>
</gene>
<organism evidence="1 2">
    <name type="scientific">Operophtera brumata</name>
    <name type="common">Winter moth</name>
    <name type="synonym">Phalaena brumata</name>
    <dbReference type="NCBI Taxonomy" id="104452"/>
    <lineage>
        <taxon>Eukaryota</taxon>
        <taxon>Metazoa</taxon>
        <taxon>Ecdysozoa</taxon>
        <taxon>Arthropoda</taxon>
        <taxon>Hexapoda</taxon>
        <taxon>Insecta</taxon>
        <taxon>Pterygota</taxon>
        <taxon>Neoptera</taxon>
        <taxon>Endopterygota</taxon>
        <taxon>Lepidoptera</taxon>
        <taxon>Glossata</taxon>
        <taxon>Ditrysia</taxon>
        <taxon>Geometroidea</taxon>
        <taxon>Geometridae</taxon>
        <taxon>Larentiinae</taxon>
        <taxon>Operophtera</taxon>
    </lineage>
</organism>
<dbReference type="EMBL" id="JTDY01000494">
    <property type="protein sequence ID" value="KOB76925.1"/>
    <property type="molecule type" value="Genomic_DNA"/>
</dbReference>
<keyword evidence="2" id="KW-1185">Reference proteome</keyword>
<accession>A0A0L7LNB3</accession>
<sequence>MNVALSKIRNEHAKVHQNLSQGEYYKKYEYDEVPVKDCSTESSSFLTPKNKGSLTNSDLEKLENRIFKNVSEELQTEDSRLTILESNIKFFKTTVERIFDSFYANMKDFEYYKSRFNDIIARSRDGSLDDMENFIADMFEHIMSSETSACNITSEQKVDEAASSANTDKADLNKSTSAFEAYKNENYLTDSTDEDTSAKETSSKVQEILSIILLGGNPCVQIKMNDQNQISEKDIRGAREKFINCVASADDIKMAAKKMELERHVTRQDHNGPDRDIPVRVSYARQNIYLNEDFAHQDDGDNSKSLISKICMLCKKFRKNYFS</sequence>
<dbReference type="AlphaFoldDB" id="A0A0L7LNB3"/>
<reference evidence="1 2" key="1">
    <citation type="journal article" date="2015" name="Genome Biol. Evol.">
        <title>The genome of winter moth (Operophtera brumata) provides a genomic perspective on sexual dimorphism and phenology.</title>
        <authorList>
            <person name="Derks M.F."/>
            <person name="Smit S."/>
            <person name="Salis L."/>
            <person name="Schijlen E."/>
            <person name="Bossers A."/>
            <person name="Mateman C."/>
            <person name="Pijl A.S."/>
            <person name="de Ridder D."/>
            <person name="Groenen M.A."/>
            <person name="Visser M.E."/>
            <person name="Megens H.J."/>
        </authorList>
    </citation>
    <scope>NUCLEOTIDE SEQUENCE [LARGE SCALE GENOMIC DNA]</scope>
    <source>
        <strain evidence="1">WM2013NL</strain>
        <tissue evidence="1">Head and thorax</tissue>
    </source>
</reference>
<dbReference type="Proteomes" id="UP000037510">
    <property type="component" value="Unassembled WGS sequence"/>
</dbReference>
<evidence type="ECO:0000313" key="1">
    <source>
        <dbReference type="EMBL" id="KOB76925.1"/>
    </source>
</evidence>
<dbReference type="OrthoDB" id="7467136at2759"/>
<comment type="caution">
    <text evidence="1">The sequence shown here is derived from an EMBL/GenBank/DDBJ whole genome shotgun (WGS) entry which is preliminary data.</text>
</comment>
<proteinExistence type="predicted"/>
<protein>
    <submittedName>
        <fullName evidence="1">Uncharacterized protein</fullName>
    </submittedName>
</protein>
<name>A0A0L7LNB3_OPEBR</name>
<evidence type="ECO:0000313" key="2">
    <source>
        <dbReference type="Proteomes" id="UP000037510"/>
    </source>
</evidence>